<protein>
    <submittedName>
        <fullName evidence="1">Uncharacterized protein</fullName>
    </submittedName>
</protein>
<keyword evidence="2" id="KW-1185">Reference proteome</keyword>
<gene>
    <name evidence="1" type="ORF">PPRIM_AZ9-3.1.T1410158</name>
</gene>
<sequence>MIIIFNWKYIHQKYDSNTEFYYQSQQKIKYILFTFSLQLRSVKYNTLFLRYIQIFRQL</sequence>
<dbReference type="AlphaFoldDB" id="A0A8S1Q2U9"/>
<proteinExistence type="predicted"/>
<dbReference type="Proteomes" id="UP000688137">
    <property type="component" value="Unassembled WGS sequence"/>
</dbReference>
<evidence type="ECO:0000313" key="2">
    <source>
        <dbReference type="Proteomes" id="UP000688137"/>
    </source>
</evidence>
<dbReference type="EMBL" id="CAJJDM010000145">
    <property type="protein sequence ID" value="CAD8109778.1"/>
    <property type="molecule type" value="Genomic_DNA"/>
</dbReference>
<comment type="caution">
    <text evidence="1">The sequence shown here is derived from an EMBL/GenBank/DDBJ whole genome shotgun (WGS) entry which is preliminary data.</text>
</comment>
<reference evidence="1" key="1">
    <citation type="submission" date="2021-01" db="EMBL/GenBank/DDBJ databases">
        <authorList>
            <consortium name="Genoscope - CEA"/>
            <person name="William W."/>
        </authorList>
    </citation>
    <scope>NUCLEOTIDE SEQUENCE</scope>
</reference>
<organism evidence="1 2">
    <name type="scientific">Paramecium primaurelia</name>
    <dbReference type="NCBI Taxonomy" id="5886"/>
    <lineage>
        <taxon>Eukaryota</taxon>
        <taxon>Sar</taxon>
        <taxon>Alveolata</taxon>
        <taxon>Ciliophora</taxon>
        <taxon>Intramacronucleata</taxon>
        <taxon>Oligohymenophorea</taxon>
        <taxon>Peniculida</taxon>
        <taxon>Parameciidae</taxon>
        <taxon>Paramecium</taxon>
    </lineage>
</organism>
<evidence type="ECO:0000313" key="1">
    <source>
        <dbReference type="EMBL" id="CAD8109778.1"/>
    </source>
</evidence>
<accession>A0A8S1Q2U9</accession>
<name>A0A8S1Q2U9_PARPR</name>